<evidence type="ECO:0000313" key="6">
    <source>
        <dbReference type="EMBL" id="CAH1112469.1"/>
    </source>
</evidence>
<dbReference type="AlphaFoldDB" id="A0A9P0D5Z5"/>
<gene>
    <name evidence="6" type="ORF">PSYICH_LOCUS12966</name>
</gene>
<evidence type="ECO:0000259" key="5">
    <source>
        <dbReference type="Pfam" id="PF02752"/>
    </source>
</evidence>
<organism evidence="6 7">
    <name type="scientific">Psylliodes chrysocephalus</name>
    <dbReference type="NCBI Taxonomy" id="3402493"/>
    <lineage>
        <taxon>Eukaryota</taxon>
        <taxon>Metazoa</taxon>
        <taxon>Ecdysozoa</taxon>
        <taxon>Arthropoda</taxon>
        <taxon>Hexapoda</taxon>
        <taxon>Insecta</taxon>
        <taxon>Pterygota</taxon>
        <taxon>Neoptera</taxon>
        <taxon>Endopterygota</taxon>
        <taxon>Coleoptera</taxon>
        <taxon>Polyphaga</taxon>
        <taxon>Cucujiformia</taxon>
        <taxon>Chrysomeloidea</taxon>
        <taxon>Chrysomelidae</taxon>
        <taxon>Galerucinae</taxon>
        <taxon>Alticini</taxon>
        <taxon>Psylliodes</taxon>
    </lineage>
</organism>
<name>A0A9P0D5Z5_9CUCU</name>
<dbReference type="PANTHER" id="PTHR11188">
    <property type="entry name" value="ARRESTIN DOMAIN CONTAINING PROTEIN"/>
    <property type="match status" value="1"/>
</dbReference>
<evidence type="ECO:0000256" key="3">
    <source>
        <dbReference type="SAM" id="MobiDB-lite"/>
    </source>
</evidence>
<dbReference type="OrthoDB" id="2333384at2759"/>
<feature type="domain" description="Arrestin-like N-terminal" evidence="4">
    <location>
        <begin position="9"/>
        <end position="133"/>
    </location>
</feature>
<dbReference type="GO" id="GO:0005737">
    <property type="term" value="C:cytoplasm"/>
    <property type="evidence" value="ECO:0007669"/>
    <property type="project" value="TreeGrafter"/>
</dbReference>
<evidence type="ECO:0000256" key="1">
    <source>
        <dbReference type="ARBA" id="ARBA00005298"/>
    </source>
</evidence>
<evidence type="ECO:0000256" key="2">
    <source>
        <dbReference type="ARBA" id="ARBA00022606"/>
    </source>
</evidence>
<dbReference type="InterPro" id="IPR011022">
    <property type="entry name" value="Arrestin_C-like"/>
</dbReference>
<dbReference type="InterPro" id="IPR050357">
    <property type="entry name" value="Arrestin_domain-protein"/>
</dbReference>
<dbReference type="Pfam" id="PF02752">
    <property type="entry name" value="Arrestin_C"/>
    <property type="match status" value="1"/>
</dbReference>
<feature type="region of interest" description="Disordered" evidence="3">
    <location>
        <begin position="302"/>
        <end position="337"/>
    </location>
</feature>
<dbReference type="SUPFAM" id="SSF81296">
    <property type="entry name" value="E set domains"/>
    <property type="match status" value="2"/>
</dbReference>
<dbReference type="Gene3D" id="2.60.40.640">
    <property type="match status" value="2"/>
</dbReference>
<feature type="region of interest" description="Disordered" evidence="3">
    <location>
        <begin position="368"/>
        <end position="403"/>
    </location>
</feature>
<dbReference type="InterPro" id="IPR011021">
    <property type="entry name" value="Arrestin-like_N"/>
</dbReference>
<feature type="domain" description="Arrestin C-terminal-like" evidence="5">
    <location>
        <begin position="166"/>
        <end position="287"/>
    </location>
</feature>
<protein>
    <recommendedName>
        <fullName evidence="8">Arrestin C-terminal-like domain-containing protein</fullName>
    </recommendedName>
</protein>
<accession>A0A9P0D5Z5</accession>
<evidence type="ECO:0000259" key="4">
    <source>
        <dbReference type="Pfam" id="PF00339"/>
    </source>
</evidence>
<dbReference type="InterPro" id="IPR014752">
    <property type="entry name" value="Arrestin-like_C"/>
</dbReference>
<keyword evidence="7" id="KW-1185">Reference proteome</keyword>
<sequence>MACAIEVQHSGPFTPGSTITGKLLCFFKKAEYIKGIKCYLSGEEFTQFNVASHRNFHGVKTFLRREIEIMQPCTLQSGSYKYPFSFELPVRIPSSFEHEKGKVLYEITAEVYRGEERVYRCTHMIQVSVTVNLKDMVHEITMAPVTYPLEEILRSHCCCYSAHVFLALSLEKDAFLVGEDIKIKLNVNNAADVNISEVVLKLESHTEVTATEPQRRKFVAVDDICTKSESGVEGRSQKLYTLGLKIPADLNLPFLKQCKLIRQWYTITAVIKFNDCYDQVRLPGYVQLYHVSIDAPRPLGLPHPAEEDIRPKLNTSRNVIPVESDPSANRPPYPLGDSYFPSPHRNYMIPPKPDVHLPASYIIRPSAPPSLPSAPSALSPRRSPRNSPPPAETEALILRNDIEQPPTYYEAIHSINSSNE</sequence>
<reference evidence="6" key="1">
    <citation type="submission" date="2022-01" db="EMBL/GenBank/DDBJ databases">
        <authorList>
            <person name="King R."/>
        </authorList>
    </citation>
    <scope>NUCLEOTIDE SEQUENCE</scope>
</reference>
<dbReference type="Proteomes" id="UP001153636">
    <property type="component" value="Chromosome 6"/>
</dbReference>
<dbReference type="EMBL" id="OV651818">
    <property type="protein sequence ID" value="CAH1112469.1"/>
    <property type="molecule type" value="Genomic_DNA"/>
</dbReference>
<dbReference type="GO" id="GO:0015031">
    <property type="term" value="P:protein transport"/>
    <property type="evidence" value="ECO:0007669"/>
    <property type="project" value="TreeGrafter"/>
</dbReference>
<keyword evidence="2" id="KW-0716">Sensory transduction</keyword>
<comment type="similarity">
    <text evidence="1">Belongs to the arrestin family.</text>
</comment>
<dbReference type="PANTHER" id="PTHR11188:SF17">
    <property type="entry name" value="FI21816P1"/>
    <property type="match status" value="1"/>
</dbReference>
<evidence type="ECO:0000313" key="7">
    <source>
        <dbReference type="Proteomes" id="UP001153636"/>
    </source>
</evidence>
<dbReference type="Pfam" id="PF00339">
    <property type="entry name" value="Arrestin_N"/>
    <property type="match status" value="1"/>
</dbReference>
<proteinExistence type="inferred from homology"/>
<dbReference type="InterPro" id="IPR014756">
    <property type="entry name" value="Ig_E-set"/>
</dbReference>
<evidence type="ECO:0008006" key="8">
    <source>
        <dbReference type="Google" id="ProtNLM"/>
    </source>
</evidence>